<protein>
    <submittedName>
        <fullName evidence="1">Capsid protein</fullName>
    </submittedName>
</protein>
<sequence>MRRKINFADLSAHVQEVFSNLCKDGVTPEENYEGFKKLTYDLNHNPNEMFDDEGNKITKREAESAVRKFVYAIMGLNENSTKRDRNRAMKKHGIELFEVMEEEIDIKVETGFKESEFFNNYVETRNLSRGDRQEFWTDDKVVLSTTKIAGDHHDFTLQRLGSGESYTVTTSVYGIAVGADIDLYLAGRLDWSKFTDQCAAAFVRQIQNDIYAEMMNAGKKLPAQFQGTGALSNATKDKLDELLEDVSLANDGAQVVIMGTRTGLQQFQKLMDVDWITDDQKKDVATMGRLGYYGPYTLVEIPQRFALNDTTKKLMNPKTLFIMPQVEDKFIKFVDVGETEIYEITDKGDRMDDTMKYEVQRSMGVGTQIGRYFGVWTLA</sequence>
<organism evidence="1">
    <name type="scientific">Siphoviridae sp. ctDXu9</name>
    <dbReference type="NCBI Taxonomy" id="2825387"/>
    <lineage>
        <taxon>Viruses</taxon>
        <taxon>Duplodnaviria</taxon>
        <taxon>Heunggongvirae</taxon>
        <taxon>Uroviricota</taxon>
        <taxon>Caudoviricetes</taxon>
    </lineage>
</organism>
<dbReference type="EMBL" id="BK016244">
    <property type="protein sequence ID" value="DAG04470.1"/>
    <property type="molecule type" value="Genomic_DNA"/>
</dbReference>
<proteinExistence type="predicted"/>
<accession>A0A8S5VCP6</accession>
<name>A0A8S5VCP6_9CAUD</name>
<evidence type="ECO:0000313" key="1">
    <source>
        <dbReference type="EMBL" id="DAG04470.1"/>
    </source>
</evidence>
<reference evidence="1" key="1">
    <citation type="journal article" date="2021" name="Proc. Natl. Acad. Sci. U.S.A.">
        <title>A Catalog of Tens of Thousands of Viruses from Human Metagenomes Reveals Hidden Associations with Chronic Diseases.</title>
        <authorList>
            <person name="Tisza M.J."/>
            <person name="Buck C.B."/>
        </authorList>
    </citation>
    <scope>NUCLEOTIDE SEQUENCE</scope>
    <source>
        <strain evidence="1">CtDXu9</strain>
    </source>
</reference>